<comment type="caution">
    <text evidence="4">The sequence shown here is derived from an EMBL/GenBank/DDBJ whole genome shotgun (WGS) entry which is preliminary data.</text>
</comment>
<protein>
    <recommendedName>
        <fullName evidence="6">Mid2 domain-containing protein</fullName>
    </recommendedName>
</protein>
<gene>
    <name evidence="4" type="ORF">BDP27DRAFT_1414887</name>
</gene>
<keyword evidence="5" id="KW-1185">Reference proteome</keyword>
<feature type="compositionally biased region" description="Polar residues" evidence="1">
    <location>
        <begin position="232"/>
        <end position="263"/>
    </location>
</feature>
<evidence type="ECO:0008006" key="6">
    <source>
        <dbReference type="Google" id="ProtNLM"/>
    </source>
</evidence>
<dbReference type="Proteomes" id="UP000772434">
    <property type="component" value="Unassembled WGS sequence"/>
</dbReference>
<proteinExistence type="predicted"/>
<evidence type="ECO:0000256" key="2">
    <source>
        <dbReference type="SAM" id="Phobius"/>
    </source>
</evidence>
<dbReference type="EMBL" id="JADNRY010000008">
    <property type="protein sequence ID" value="KAF9075708.1"/>
    <property type="molecule type" value="Genomic_DNA"/>
</dbReference>
<keyword evidence="3" id="KW-0732">Signal</keyword>
<feature type="transmembrane region" description="Helical" evidence="2">
    <location>
        <begin position="179"/>
        <end position="199"/>
    </location>
</feature>
<feature type="chain" id="PRO_5040201996" description="Mid2 domain-containing protein" evidence="3">
    <location>
        <begin position="18"/>
        <end position="291"/>
    </location>
</feature>
<feature type="region of interest" description="Disordered" evidence="1">
    <location>
        <begin position="231"/>
        <end position="263"/>
    </location>
</feature>
<evidence type="ECO:0000313" key="4">
    <source>
        <dbReference type="EMBL" id="KAF9075708.1"/>
    </source>
</evidence>
<feature type="compositionally biased region" description="Low complexity" evidence="1">
    <location>
        <begin position="133"/>
        <end position="153"/>
    </location>
</feature>
<evidence type="ECO:0000256" key="1">
    <source>
        <dbReference type="SAM" id="MobiDB-lite"/>
    </source>
</evidence>
<evidence type="ECO:0000313" key="5">
    <source>
        <dbReference type="Proteomes" id="UP000772434"/>
    </source>
</evidence>
<feature type="signal peptide" evidence="3">
    <location>
        <begin position="1"/>
        <end position="17"/>
    </location>
</feature>
<organism evidence="4 5">
    <name type="scientific">Rhodocollybia butyracea</name>
    <dbReference type="NCBI Taxonomy" id="206335"/>
    <lineage>
        <taxon>Eukaryota</taxon>
        <taxon>Fungi</taxon>
        <taxon>Dikarya</taxon>
        <taxon>Basidiomycota</taxon>
        <taxon>Agaricomycotina</taxon>
        <taxon>Agaricomycetes</taxon>
        <taxon>Agaricomycetidae</taxon>
        <taxon>Agaricales</taxon>
        <taxon>Marasmiineae</taxon>
        <taxon>Omphalotaceae</taxon>
        <taxon>Rhodocollybia</taxon>
    </lineage>
</organism>
<sequence length="291" mass="30980">MVINLLVIALSIASAFSQTAVTLFEFGPGRFAEGAATLPLVPLGTASDNSQTTYLYQVVNHVKSTNGATTLTTTPRTIVASASGWAELFTSTPVIECRFIDSTEGECFGRTTGTATGTPFPVVFKVASTTTIPATSTTSTSSPSQPTASFSTPNIIPTATNVSNSLQDSQKPKSSVGTIIGSTIAGIAVLLAIVFFILWRRRKRSRRQELNSNETHPPMQTAGNVHPYLVATDTTSPRKGTNSNSRQPRSKTVPTNPSTQELLSITDVASRLRRLEEVSLVSDDPPPLYTT</sequence>
<keyword evidence="2" id="KW-0812">Transmembrane</keyword>
<accession>A0A9P5UEV8</accession>
<keyword evidence="2" id="KW-0472">Membrane</keyword>
<keyword evidence="2" id="KW-1133">Transmembrane helix</keyword>
<feature type="region of interest" description="Disordered" evidence="1">
    <location>
        <begin position="133"/>
        <end position="156"/>
    </location>
</feature>
<evidence type="ECO:0000256" key="3">
    <source>
        <dbReference type="SAM" id="SignalP"/>
    </source>
</evidence>
<name>A0A9P5UEV8_9AGAR</name>
<dbReference type="OrthoDB" id="2962003at2759"/>
<dbReference type="AlphaFoldDB" id="A0A9P5UEV8"/>
<reference evidence="4" key="1">
    <citation type="submission" date="2020-11" db="EMBL/GenBank/DDBJ databases">
        <authorList>
            <consortium name="DOE Joint Genome Institute"/>
            <person name="Ahrendt S."/>
            <person name="Riley R."/>
            <person name="Andreopoulos W."/>
            <person name="Labutti K."/>
            <person name="Pangilinan J."/>
            <person name="Ruiz-Duenas F.J."/>
            <person name="Barrasa J.M."/>
            <person name="Sanchez-Garcia M."/>
            <person name="Camarero S."/>
            <person name="Miyauchi S."/>
            <person name="Serrano A."/>
            <person name="Linde D."/>
            <person name="Babiker R."/>
            <person name="Drula E."/>
            <person name="Ayuso-Fernandez I."/>
            <person name="Pacheco R."/>
            <person name="Padilla G."/>
            <person name="Ferreira P."/>
            <person name="Barriuso J."/>
            <person name="Kellner H."/>
            <person name="Castanera R."/>
            <person name="Alfaro M."/>
            <person name="Ramirez L."/>
            <person name="Pisabarro A.G."/>
            <person name="Kuo A."/>
            <person name="Tritt A."/>
            <person name="Lipzen A."/>
            <person name="He G."/>
            <person name="Yan M."/>
            <person name="Ng V."/>
            <person name="Cullen D."/>
            <person name="Martin F."/>
            <person name="Rosso M.-N."/>
            <person name="Henrissat B."/>
            <person name="Hibbett D."/>
            <person name="Martinez A.T."/>
            <person name="Grigoriev I.V."/>
        </authorList>
    </citation>
    <scope>NUCLEOTIDE SEQUENCE</scope>
    <source>
        <strain evidence="4">AH 40177</strain>
    </source>
</reference>